<dbReference type="Gramene" id="OE9A026047T1">
    <property type="protein sequence ID" value="OE9A026047C1"/>
    <property type="gene ID" value="OE9A026047"/>
</dbReference>
<evidence type="ECO:0000259" key="3">
    <source>
        <dbReference type="PROSITE" id="PS51297"/>
    </source>
</evidence>
<dbReference type="OrthoDB" id="1898716at2759"/>
<evidence type="ECO:0000313" key="5">
    <source>
        <dbReference type="Proteomes" id="UP000594638"/>
    </source>
</evidence>
<dbReference type="PROSITE" id="PS51297">
    <property type="entry name" value="K_BOX"/>
    <property type="match status" value="1"/>
</dbReference>
<feature type="region of interest" description="Disordered" evidence="2">
    <location>
        <begin position="91"/>
        <end position="137"/>
    </location>
</feature>
<comment type="caution">
    <text evidence="4">The sequence shown here is derived from an EMBL/GenBank/DDBJ whole genome shotgun (WGS) entry which is preliminary data.</text>
</comment>
<protein>
    <submittedName>
        <fullName evidence="4">MADS-box JOINTLESS</fullName>
    </submittedName>
</protein>
<keyword evidence="1" id="KW-0175">Coiled coil</keyword>
<evidence type="ECO:0000256" key="1">
    <source>
        <dbReference type="SAM" id="Coils"/>
    </source>
</evidence>
<proteinExistence type="predicted"/>
<keyword evidence="5" id="KW-1185">Reference proteome</keyword>
<feature type="compositionally biased region" description="Polar residues" evidence="2">
    <location>
        <begin position="114"/>
        <end position="137"/>
    </location>
</feature>
<dbReference type="EMBL" id="CACTIH010009076">
    <property type="protein sequence ID" value="CAA3022769.1"/>
    <property type="molecule type" value="Genomic_DNA"/>
</dbReference>
<dbReference type="AlphaFoldDB" id="A0A8S0UX80"/>
<dbReference type="Proteomes" id="UP000594638">
    <property type="component" value="Unassembled WGS sequence"/>
</dbReference>
<reference evidence="4 5" key="1">
    <citation type="submission" date="2019-12" db="EMBL/GenBank/DDBJ databases">
        <authorList>
            <person name="Alioto T."/>
            <person name="Alioto T."/>
            <person name="Gomez Garrido J."/>
        </authorList>
    </citation>
    <scope>NUCLEOTIDE SEQUENCE [LARGE SCALE GENOMIC DNA]</scope>
</reference>
<sequence>MVMQLDEDRNYSKLSTEVAERSHQLRYKRGEELQELSIEELQKLERSLQIELSHVRKIKDEKIMKQINQLKQKGMQLMEENEHLKLRVEMSKDHKATVASDSENLVEDEEEGQSSKSVTNALNSKDSDHSYTSLKLG</sequence>
<gene>
    <name evidence="4" type="ORF">OLEA9_A026047</name>
</gene>
<dbReference type="GO" id="GO:0003700">
    <property type="term" value="F:DNA-binding transcription factor activity"/>
    <property type="evidence" value="ECO:0007669"/>
    <property type="project" value="InterPro"/>
</dbReference>
<evidence type="ECO:0000313" key="4">
    <source>
        <dbReference type="EMBL" id="CAA3022769.1"/>
    </source>
</evidence>
<dbReference type="InterPro" id="IPR002487">
    <property type="entry name" value="TF_Kbox"/>
</dbReference>
<evidence type="ECO:0000256" key="2">
    <source>
        <dbReference type="SAM" id="MobiDB-lite"/>
    </source>
</evidence>
<name>A0A8S0UX80_OLEEU</name>
<accession>A0A8S0UX80</accession>
<dbReference type="Pfam" id="PF01486">
    <property type="entry name" value="K-box"/>
    <property type="match status" value="1"/>
</dbReference>
<dbReference type="GO" id="GO:0005634">
    <property type="term" value="C:nucleus"/>
    <property type="evidence" value="ECO:0007669"/>
    <property type="project" value="InterPro"/>
</dbReference>
<feature type="domain" description="K-box" evidence="3">
    <location>
        <begin position="4"/>
        <end position="96"/>
    </location>
</feature>
<feature type="coiled-coil region" evidence="1">
    <location>
        <begin position="41"/>
        <end position="87"/>
    </location>
</feature>
<organism evidence="4 5">
    <name type="scientific">Olea europaea subsp. europaea</name>
    <dbReference type="NCBI Taxonomy" id="158383"/>
    <lineage>
        <taxon>Eukaryota</taxon>
        <taxon>Viridiplantae</taxon>
        <taxon>Streptophyta</taxon>
        <taxon>Embryophyta</taxon>
        <taxon>Tracheophyta</taxon>
        <taxon>Spermatophyta</taxon>
        <taxon>Magnoliopsida</taxon>
        <taxon>eudicotyledons</taxon>
        <taxon>Gunneridae</taxon>
        <taxon>Pentapetalae</taxon>
        <taxon>asterids</taxon>
        <taxon>lamiids</taxon>
        <taxon>Lamiales</taxon>
        <taxon>Oleaceae</taxon>
        <taxon>Oleeae</taxon>
        <taxon>Olea</taxon>
    </lineage>
</organism>